<protein>
    <recommendedName>
        <fullName evidence="1">uroporphyrinogen-III C-methyltransferase</fullName>
        <ecNumber evidence="1">2.1.1.107</ecNumber>
    </recommendedName>
</protein>
<dbReference type="Gene3D" id="3.40.1010.10">
    <property type="entry name" value="Cobalt-precorrin-4 Transmethylase, Domain 1"/>
    <property type="match status" value="1"/>
</dbReference>
<name>A0ABP0KSI8_9DINO</name>
<organism evidence="5 6">
    <name type="scientific">Durusdinium trenchii</name>
    <dbReference type="NCBI Taxonomy" id="1381693"/>
    <lineage>
        <taxon>Eukaryota</taxon>
        <taxon>Sar</taxon>
        <taxon>Alveolata</taxon>
        <taxon>Dinophyceae</taxon>
        <taxon>Suessiales</taxon>
        <taxon>Symbiodiniaceae</taxon>
        <taxon>Durusdinium</taxon>
    </lineage>
</organism>
<dbReference type="EC" id="2.1.1.107" evidence="1"/>
<dbReference type="EMBL" id="CAXAMN010009746">
    <property type="protein sequence ID" value="CAK9029663.1"/>
    <property type="molecule type" value="Genomic_DNA"/>
</dbReference>
<comment type="caution">
    <text evidence="5">The sequence shown here is derived from an EMBL/GenBank/DDBJ whole genome shotgun (WGS) entry which is preliminary data.</text>
</comment>
<dbReference type="InterPro" id="IPR000878">
    <property type="entry name" value="4pyrrol_Mease"/>
</dbReference>
<keyword evidence="2" id="KW-0627">Porphyrin biosynthesis</keyword>
<evidence type="ECO:0000256" key="1">
    <source>
        <dbReference type="ARBA" id="ARBA00012162"/>
    </source>
</evidence>
<sequence length="363" mass="38846">MLGTHQDSDIPPNSKESKTFAPLASWSIILQPMSPRDTRCTWHLEHPSPATPAGATPWLVTLPGPSVRRMFGPSEAWGFGQVGLASSPLMDSIQVEVRSRMPELQLQELANSAWTFTSLTLLAVPLAQELAAASLDRLAAASTHGPRADRTAAAASVLEALSQLEDWRLGLEYADQLKDFGLLSAKGLGFLLARAEGSEEDLALDLLWRLARPLGPAAVSACAQHAAVQGEAAKAADLVAPLASRQPRGLARRIWVACGGTVFHPNPALGEKGVQVALMEDRYGAVSSPVMAGCVYLVGAGPGSVDLLTLRALEVLRSCDVVLHDRLVPPEAKYRSREVPTSRDPGRETRPERDEHGPFGKTE</sequence>
<dbReference type="PROSITE" id="PS00839">
    <property type="entry name" value="SUMT_1"/>
    <property type="match status" value="1"/>
</dbReference>
<dbReference type="PANTHER" id="PTHR45790:SF3">
    <property type="entry name" value="S-ADENOSYL-L-METHIONINE-DEPENDENT UROPORPHYRINOGEN III METHYLTRANSFERASE, CHLOROPLASTIC"/>
    <property type="match status" value="1"/>
</dbReference>
<dbReference type="Pfam" id="PF00590">
    <property type="entry name" value="TP_methylase"/>
    <property type="match status" value="1"/>
</dbReference>
<dbReference type="InterPro" id="IPR050161">
    <property type="entry name" value="Siro_Cobalamin_biosynth"/>
</dbReference>
<dbReference type="SUPFAM" id="SSF53790">
    <property type="entry name" value="Tetrapyrrole methylase"/>
    <property type="match status" value="1"/>
</dbReference>
<dbReference type="InterPro" id="IPR035996">
    <property type="entry name" value="4pyrrol_Methylase_sf"/>
</dbReference>
<feature type="region of interest" description="Disordered" evidence="3">
    <location>
        <begin position="332"/>
        <end position="363"/>
    </location>
</feature>
<evidence type="ECO:0000256" key="3">
    <source>
        <dbReference type="SAM" id="MobiDB-lite"/>
    </source>
</evidence>
<keyword evidence="6" id="KW-1185">Reference proteome</keyword>
<evidence type="ECO:0000313" key="6">
    <source>
        <dbReference type="Proteomes" id="UP001642484"/>
    </source>
</evidence>
<evidence type="ECO:0000259" key="4">
    <source>
        <dbReference type="Pfam" id="PF00590"/>
    </source>
</evidence>
<accession>A0ABP0KSI8</accession>
<gene>
    <name evidence="5" type="ORF">CCMP2556_LOCUS17571</name>
</gene>
<feature type="domain" description="Tetrapyrrole methylase" evidence="4">
    <location>
        <begin position="295"/>
        <end position="341"/>
    </location>
</feature>
<dbReference type="InterPro" id="IPR014777">
    <property type="entry name" value="4pyrrole_Mease_sub1"/>
</dbReference>
<evidence type="ECO:0000313" key="5">
    <source>
        <dbReference type="EMBL" id="CAK9029663.1"/>
    </source>
</evidence>
<dbReference type="PANTHER" id="PTHR45790">
    <property type="entry name" value="SIROHEME SYNTHASE-RELATED"/>
    <property type="match status" value="1"/>
</dbReference>
<dbReference type="Proteomes" id="UP001642484">
    <property type="component" value="Unassembled WGS sequence"/>
</dbReference>
<reference evidence="5 6" key="1">
    <citation type="submission" date="2024-02" db="EMBL/GenBank/DDBJ databases">
        <authorList>
            <person name="Chen Y."/>
            <person name="Shah S."/>
            <person name="Dougan E. K."/>
            <person name="Thang M."/>
            <person name="Chan C."/>
        </authorList>
    </citation>
    <scope>NUCLEOTIDE SEQUENCE [LARGE SCALE GENOMIC DNA]</scope>
</reference>
<evidence type="ECO:0000256" key="2">
    <source>
        <dbReference type="ARBA" id="ARBA00023244"/>
    </source>
</evidence>
<dbReference type="InterPro" id="IPR003043">
    <property type="entry name" value="Uropor_MeTrfase_CS"/>
</dbReference>
<proteinExistence type="predicted"/>